<dbReference type="EMBL" id="VSSQ01065558">
    <property type="protein sequence ID" value="MPN18266.1"/>
    <property type="molecule type" value="Genomic_DNA"/>
</dbReference>
<keyword evidence="1" id="KW-0808">Transferase</keyword>
<keyword evidence="1" id="KW-0418">Kinase</keyword>
<dbReference type="EC" id="2.7.1.2" evidence="1"/>
<protein>
    <submittedName>
        <fullName evidence="1">Glucokinase</fullName>
        <ecNumber evidence="1">2.7.1.2</ecNumber>
    </submittedName>
</protein>
<dbReference type="Pfam" id="PF00480">
    <property type="entry name" value="ROK"/>
    <property type="match status" value="1"/>
</dbReference>
<dbReference type="SUPFAM" id="SSF53067">
    <property type="entry name" value="Actin-like ATPase domain"/>
    <property type="match status" value="1"/>
</dbReference>
<dbReference type="InterPro" id="IPR000600">
    <property type="entry name" value="ROK"/>
</dbReference>
<accession>A0A645FWM1</accession>
<dbReference type="AlphaFoldDB" id="A0A645FWM1"/>
<proteinExistence type="predicted"/>
<evidence type="ECO:0000313" key="1">
    <source>
        <dbReference type="EMBL" id="MPN18266.1"/>
    </source>
</evidence>
<reference evidence="1" key="1">
    <citation type="submission" date="2019-08" db="EMBL/GenBank/DDBJ databases">
        <authorList>
            <person name="Kucharzyk K."/>
            <person name="Murdoch R.W."/>
            <person name="Higgins S."/>
            <person name="Loffler F."/>
        </authorList>
    </citation>
    <scope>NUCLEOTIDE SEQUENCE</scope>
</reference>
<organism evidence="1">
    <name type="scientific">bioreactor metagenome</name>
    <dbReference type="NCBI Taxonomy" id="1076179"/>
    <lineage>
        <taxon>unclassified sequences</taxon>
        <taxon>metagenomes</taxon>
        <taxon>ecological metagenomes</taxon>
    </lineage>
</organism>
<dbReference type="PANTHER" id="PTHR18964:SF149">
    <property type="entry name" value="BIFUNCTIONAL UDP-N-ACETYLGLUCOSAMINE 2-EPIMERASE_N-ACETYLMANNOSAMINE KINASE"/>
    <property type="match status" value="1"/>
</dbReference>
<comment type="caution">
    <text evidence="1">The sequence shown here is derived from an EMBL/GenBank/DDBJ whole genome shotgun (WGS) entry which is preliminary data.</text>
</comment>
<name>A0A645FWM1_9ZZZZ</name>
<dbReference type="Gene3D" id="3.30.420.40">
    <property type="match status" value="1"/>
</dbReference>
<gene>
    <name evidence="1" type="primary">glcK_25</name>
    <name evidence="1" type="ORF">SDC9_165626</name>
</gene>
<dbReference type="GO" id="GO:0004340">
    <property type="term" value="F:glucokinase activity"/>
    <property type="evidence" value="ECO:0007669"/>
    <property type="project" value="UniProtKB-EC"/>
</dbReference>
<sequence>MVFDAYRENDVVALETINRFKSYLAKAMSGMINTLDPDVISIGGGVSRASDIILDGIEDLIRQQILYKKEDFADIVCANLGADAGIIGAAFLN</sequence>
<dbReference type="PANTHER" id="PTHR18964">
    <property type="entry name" value="ROK (REPRESSOR, ORF, KINASE) FAMILY"/>
    <property type="match status" value="1"/>
</dbReference>
<dbReference type="InterPro" id="IPR043129">
    <property type="entry name" value="ATPase_NBD"/>
</dbReference>